<feature type="chain" id="PRO_5047004756" evidence="2">
    <location>
        <begin position="23"/>
        <end position="252"/>
    </location>
</feature>
<evidence type="ECO:0000256" key="2">
    <source>
        <dbReference type="SAM" id="SignalP"/>
    </source>
</evidence>
<protein>
    <submittedName>
        <fullName evidence="3">Lipoprotein</fullName>
    </submittedName>
</protein>
<proteinExistence type="predicted"/>
<reference evidence="4" key="1">
    <citation type="journal article" date="2019" name="Int. J. Syst. Evol. Microbiol.">
        <title>The Global Catalogue of Microorganisms (GCM) 10K type strain sequencing project: providing services to taxonomists for standard genome sequencing and annotation.</title>
        <authorList>
            <consortium name="The Broad Institute Genomics Platform"/>
            <consortium name="The Broad Institute Genome Sequencing Center for Infectious Disease"/>
            <person name="Wu L."/>
            <person name="Ma J."/>
        </authorList>
    </citation>
    <scope>NUCLEOTIDE SEQUENCE [LARGE SCALE GENOMIC DNA]</scope>
    <source>
        <strain evidence="4">JCM 4395</strain>
    </source>
</reference>
<feature type="region of interest" description="Disordered" evidence="1">
    <location>
        <begin position="30"/>
        <end position="73"/>
    </location>
</feature>
<name>A0ABP5ZU02_STRLO</name>
<evidence type="ECO:0000313" key="3">
    <source>
        <dbReference type="EMBL" id="GAA2503319.1"/>
    </source>
</evidence>
<keyword evidence="3" id="KW-0449">Lipoprotein</keyword>
<keyword evidence="2" id="KW-0732">Signal</keyword>
<keyword evidence="4" id="KW-1185">Reference proteome</keyword>
<feature type="signal peptide" evidence="2">
    <location>
        <begin position="1"/>
        <end position="22"/>
    </location>
</feature>
<sequence length="252" mass="25097">MNRRLRKTALVTAAISAGLLMTACQNGSTDKGSSADTSASTTATSQGTSKSSGSSQNSGSSGTSAGNASKSQQGVNATITGGTISYLAPGKYIVSVPGKTDRAFFVATDTRIHGAGTICGGSHCTLDQLETAARKAAVPADVTIRKGVATVVRERHGAGGSTGTKGVSGTWLGNVGYLAPGKFTVSDMKGVEQAFFVADSTKVYGAGTICGTPGSSGTSRCTLDQLEAAAKKGVSAKVVISGGVATTVTEDR</sequence>
<evidence type="ECO:0000256" key="1">
    <source>
        <dbReference type="SAM" id="MobiDB-lite"/>
    </source>
</evidence>
<organism evidence="3 4">
    <name type="scientific">Streptomyces longisporus</name>
    <dbReference type="NCBI Taxonomy" id="1948"/>
    <lineage>
        <taxon>Bacteria</taxon>
        <taxon>Bacillati</taxon>
        <taxon>Actinomycetota</taxon>
        <taxon>Actinomycetes</taxon>
        <taxon>Kitasatosporales</taxon>
        <taxon>Streptomycetaceae</taxon>
        <taxon>Streptomyces</taxon>
    </lineage>
</organism>
<dbReference type="PROSITE" id="PS51257">
    <property type="entry name" value="PROKAR_LIPOPROTEIN"/>
    <property type="match status" value="1"/>
</dbReference>
<evidence type="ECO:0000313" key="4">
    <source>
        <dbReference type="Proteomes" id="UP001501777"/>
    </source>
</evidence>
<gene>
    <name evidence="3" type="ORF">GCM10010276_53190</name>
</gene>
<comment type="caution">
    <text evidence="3">The sequence shown here is derived from an EMBL/GenBank/DDBJ whole genome shotgun (WGS) entry which is preliminary data.</text>
</comment>
<dbReference type="RefSeq" id="WP_344403118.1">
    <property type="nucleotide sequence ID" value="NZ_BAAASG010000012.1"/>
</dbReference>
<dbReference type="EMBL" id="BAAASG010000012">
    <property type="protein sequence ID" value="GAA2503319.1"/>
    <property type="molecule type" value="Genomic_DNA"/>
</dbReference>
<dbReference type="Proteomes" id="UP001501777">
    <property type="component" value="Unassembled WGS sequence"/>
</dbReference>
<feature type="compositionally biased region" description="Low complexity" evidence="1">
    <location>
        <begin position="30"/>
        <end position="71"/>
    </location>
</feature>
<accession>A0ABP5ZU02</accession>